<keyword evidence="3" id="KW-1185">Reference proteome</keyword>
<gene>
    <name evidence="2" type="ORF">PHLCEN_2v11904</name>
</gene>
<comment type="caution">
    <text evidence="2">The sequence shown here is derived from an EMBL/GenBank/DDBJ whole genome shotgun (WGS) entry which is preliminary data.</text>
</comment>
<reference evidence="2 3" key="1">
    <citation type="submission" date="2018-02" db="EMBL/GenBank/DDBJ databases">
        <title>Genome sequence of the basidiomycete white-rot fungus Phlebia centrifuga.</title>
        <authorList>
            <person name="Granchi Z."/>
            <person name="Peng M."/>
            <person name="de Vries R.P."/>
            <person name="Hilden K."/>
            <person name="Makela M.R."/>
            <person name="Grigoriev I."/>
            <person name="Riley R."/>
        </authorList>
    </citation>
    <scope>NUCLEOTIDE SEQUENCE [LARGE SCALE GENOMIC DNA]</scope>
    <source>
        <strain evidence="2 3">FBCC195</strain>
    </source>
</reference>
<proteinExistence type="predicted"/>
<evidence type="ECO:0000256" key="1">
    <source>
        <dbReference type="SAM" id="MobiDB-lite"/>
    </source>
</evidence>
<accession>A0A2R6NIQ7</accession>
<organism evidence="2 3">
    <name type="scientific">Hermanssonia centrifuga</name>
    <dbReference type="NCBI Taxonomy" id="98765"/>
    <lineage>
        <taxon>Eukaryota</taxon>
        <taxon>Fungi</taxon>
        <taxon>Dikarya</taxon>
        <taxon>Basidiomycota</taxon>
        <taxon>Agaricomycotina</taxon>
        <taxon>Agaricomycetes</taxon>
        <taxon>Polyporales</taxon>
        <taxon>Meruliaceae</taxon>
        <taxon>Hermanssonia</taxon>
    </lineage>
</organism>
<dbReference type="Proteomes" id="UP000186601">
    <property type="component" value="Unassembled WGS sequence"/>
</dbReference>
<dbReference type="EMBL" id="MLYV02001201">
    <property type="protein sequence ID" value="PSR72223.1"/>
    <property type="molecule type" value="Genomic_DNA"/>
</dbReference>
<name>A0A2R6NIQ7_9APHY</name>
<feature type="non-terminal residue" evidence="2">
    <location>
        <position position="1"/>
    </location>
</feature>
<evidence type="ECO:0000313" key="2">
    <source>
        <dbReference type="EMBL" id="PSR72223.1"/>
    </source>
</evidence>
<sequence>GTPPPLSFGESDDNDNETGDQQSSPVTGAKSHRAKAVEAECPCFKESETQKGLTVVRRSQPSAEPPVYVHGRKLQHKRRKTIDNIVEGELQWPAQTRLAYVPVNKINKKNQLTTIQRILMQEIIDFTVDFSFTQAIYRADNCIFYQQKLAVDAARQLGYGEAASWLQENLHYAKVIIDVVCTVSSLCHLCYSARL</sequence>
<dbReference type="AlphaFoldDB" id="A0A2R6NIQ7"/>
<feature type="region of interest" description="Disordered" evidence="1">
    <location>
        <begin position="1"/>
        <end position="37"/>
    </location>
</feature>
<protein>
    <submittedName>
        <fullName evidence="2">Uncharacterized protein</fullName>
    </submittedName>
</protein>
<evidence type="ECO:0000313" key="3">
    <source>
        <dbReference type="Proteomes" id="UP000186601"/>
    </source>
</evidence>